<sequence>MGPRKPWVGGNWKCNGTKASIEALCETLNKAEFNPEQIDVVIAPVSLHIHMVKEKLKAGFKVCTQNVSKTGMGAYTGEIAVDHIKDFGLEWTLIGHSERRQYYGETDEVVADKVDICQKAGLCTAVCIGEMLDERKAGKTTDVVKKQIEAFIPKVTDWSKIMIAYEPVWAIGTGVVATPEQAQETHAAIRKILKEKVSAEVAESTRIAYGGSVSDSNCNTLIGLEDVDGFLVGGASLKPAFLDIIKSAL</sequence>
<dbReference type="SUPFAM" id="SSF51351">
    <property type="entry name" value="Triosephosphate isomerase (TIM)"/>
    <property type="match status" value="1"/>
</dbReference>
<evidence type="ECO:0000313" key="10">
    <source>
        <dbReference type="Proteomes" id="UP000041254"/>
    </source>
</evidence>
<reference evidence="9 10" key="1">
    <citation type="submission" date="2014-11" db="EMBL/GenBank/DDBJ databases">
        <authorList>
            <person name="Zhu J."/>
            <person name="Qi W."/>
            <person name="Song R."/>
        </authorList>
    </citation>
    <scope>NUCLEOTIDE SEQUENCE [LARGE SCALE GENOMIC DNA]</scope>
</reference>
<dbReference type="PANTHER" id="PTHR21139">
    <property type="entry name" value="TRIOSEPHOSPHATE ISOMERASE"/>
    <property type="match status" value="1"/>
</dbReference>
<dbReference type="Pfam" id="PF00121">
    <property type="entry name" value="TIM"/>
    <property type="match status" value="1"/>
</dbReference>
<evidence type="ECO:0000256" key="2">
    <source>
        <dbReference type="ARBA" id="ARBA00004742"/>
    </source>
</evidence>
<evidence type="ECO:0000256" key="5">
    <source>
        <dbReference type="ARBA" id="ARBA00022432"/>
    </source>
</evidence>
<keyword evidence="5 8" id="KW-0312">Gluconeogenesis</keyword>
<dbReference type="PROSITE" id="PS00171">
    <property type="entry name" value="TIM_1"/>
    <property type="match status" value="1"/>
</dbReference>
<dbReference type="InterPro" id="IPR035990">
    <property type="entry name" value="TIM_sf"/>
</dbReference>
<dbReference type="GO" id="GO:0046166">
    <property type="term" value="P:glyceraldehyde-3-phosphate biosynthetic process"/>
    <property type="evidence" value="ECO:0007669"/>
    <property type="project" value="TreeGrafter"/>
</dbReference>
<dbReference type="FunFam" id="3.20.20.70:FF:000020">
    <property type="entry name" value="Triosephosphate isomerase"/>
    <property type="match status" value="1"/>
</dbReference>
<dbReference type="InterPro" id="IPR020861">
    <property type="entry name" value="Triosephosphate_isomerase_AS"/>
</dbReference>
<organism evidence="9 10">
    <name type="scientific">Vitrella brassicaformis (strain CCMP3155)</name>
    <dbReference type="NCBI Taxonomy" id="1169540"/>
    <lineage>
        <taxon>Eukaryota</taxon>
        <taxon>Sar</taxon>
        <taxon>Alveolata</taxon>
        <taxon>Colpodellida</taxon>
        <taxon>Vitrellaceae</taxon>
        <taxon>Vitrella</taxon>
    </lineage>
</organism>
<dbReference type="UniPathway" id="UPA00109">
    <property type="reaction ID" value="UER00189"/>
</dbReference>
<evidence type="ECO:0000256" key="3">
    <source>
        <dbReference type="ARBA" id="ARBA00007422"/>
    </source>
</evidence>
<evidence type="ECO:0000256" key="6">
    <source>
        <dbReference type="ARBA" id="ARBA00023152"/>
    </source>
</evidence>
<dbReference type="Gene3D" id="3.20.20.70">
    <property type="entry name" value="Aldolase class I"/>
    <property type="match status" value="1"/>
</dbReference>
<dbReference type="PANTHER" id="PTHR21139:SF2">
    <property type="entry name" value="TRIOSEPHOSPHATE ISOMERASE"/>
    <property type="match status" value="1"/>
</dbReference>
<accession>A0A0G4G3R9</accession>
<dbReference type="GO" id="GO:0005829">
    <property type="term" value="C:cytosol"/>
    <property type="evidence" value="ECO:0007669"/>
    <property type="project" value="TreeGrafter"/>
</dbReference>
<keyword evidence="6 8" id="KW-0324">Glycolysis</keyword>
<dbReference type="InParanoid" id="A0A0G4G3R9"/>
<dbReference type="STRING" id="1169540.A0A0G4G3R9"/>
<dbReference type="InterPro" id="IPR000652">
    <property type="entry name" value="Triosephosphate_isomerase"/>
</dbReference>
<comment type="pathway">
    <text evidence="1 8">Carbohydrate degradation; glycolysis; D-glyceraldehyde 3-phosphate from glycerone phosphate: step 1/1.</text>
</comment>
<dbReference type="GO" id="GO:0004807">
    <property type="term" value="F:triose-phosphate isomerase activity"/>
    <property type="evidence" value="ECO:0007669"/>
    <property type="project" value="UniProtKB-EC"/>
</dbReference>
<dbReference type="GO" id="GO:0019563">
    <property type="term" value="P:glycerol catabolic process"/>
    <property type="evidence" value="ECO:0007669"/>
    <property type="project" value="TreeGrafter"/>
</dbReference>
<dbReference type="GO" id="GO:0006096">
    <property type="term" value="P:glycolytic process"/>
    <property type="evidence" value="ECO:0007669"/>
    <property type="project" value="UniProtKB-UniPathway"/>
</dbReference>
<dbReference type="CDD" id="cd00311">
    <property type="entry name" value="TIM"/>
    <property type="match status" value="1"/>
</dbReference>
<dbReference type="VEuPathDB" id="CryptoDB:Vbra_16848"/>
<dbReference type="PhylomeDB" id="A0A0G4G3R9"/>
<comment type="catalytic activity">
    <reaction evidence="8">
        <text>D-glyceraldehyde 3-phosphate = dihydroxyacetone phosphate</text>
        <dbReference type="Rhea" id="RHEA:18585"/>
        <dbReference type="ChEBI" id="CHEBI:57642"/>
        <dbReference type="ChEBI" id="CHEBI:59776"/>
        <dbReference type="EC" id="5.3.1.1"/>
    </reaction>
</comment>
<dbReference type="NCBIfam" id="TIGR00419">
    <property type="entry name" value="tim"/>
    <property type="match status" value="1"/>
</dbReference>
<keyword evidence="10" id="KW-1185">Reference proteome</keyword>
<protein>
    <recommendedName>
        <fullName evidence="8">Triosephosphate isomerase</fullName>
        <ecNumber evidence="8">5.3.1.1</ecNumber>
    </recommendedName>
</protein>
<proteinExistence type="inferred from homology"/>
<dbReference type="OMA" id="AYIDFAW"/>
<keyword evidence="7 8" id="KW-0413">Isomerase</keyword>
<evidence type="ECO:0000256" key="4">
    <source>
        <dbReference type="ARBA" id="ARBA00011738"/>
    </source>
</evidence>
<name>A0A0G4G3R9_VITBC</name>
<comment type="similarity">
    <text evidence="3 8">Belongs to the triosephosphate isomerase family.</text>
</comment>
<dbReference type="UniPathway" id="UPA00138"/>
<dbReference type="GO" id="GO:0006094">
    <property type="term" value="P:gluconeogenesis"/>
    <property type="evidence" value="ECO:0007669"/>
    <property type="project" value="UniProtKB-UniPathway"/>
</dbReference>
<dbReference type="InterPro" id="IPR022896">
    <property type="entry name" value="TrioseP_Isoase_bac/euk"/>
</dbReference>
<evidence type="ECO:0000256" key="7">
    <source>
        <dbReference type="ARBA" id="ARBA00023235"/>
    </source>
</evidence>
<dbReference type="HAMAP" id="MF_00147_B">
    <property type="entry name" value="TIM_B"/>
    <property type="match status" value="1"/>
</dbReference>
<dbReference type="InterPro" id="IPR013785">
    <property type="entry name" value="Aldolase_TIM"/>
</dbReference>
<dbReference type="EC" id="5.3.1.1" evidence="8"/>
<dbReference type="AlphaFoldDB" id="A0A0G4G3R9"/>
<dbReference type="Proteomes" id="UP000041254">
    <property type="component" value="Unassembled WGS sequence"/>
</dbReference>
<gene>
    <name evidence="9" type="ORF">Vbra_16848</name>
</gene>
<evidence type="ECO:0000313" key="9">
    <source>
        <dbReference type="EMBL" id="CEM22592.1"/>
    </source>
</evidence>
<comment type="subunit">
    <text evidence="4">Homodimer.</text>
</comment>
<dbReference type="FunCoup" id="A0A0G4G3R9">
    <property type="interactions" value="247"/>
</dbReference>
<dbReference type="EMBL" id="CDMY01000553">
    <property type="protein sequence ID" value="CEM22592.1"/>
    <property type="molecule type" value="Genomic_DNA"/>
</dbReference>
<dbReference type="OrthoDB" id="6715177at2759"/>
<evidence type="ECO:0000256" key="1">
    <source>
        <dbReference type="ARBA" id="ARBA00004680"/>
    </source>
</evidence>
<dbReference type="PROSITE" id="PS51440">
    <property type="entry name" value="TIM_2"/>
    <property type="match status" value="1"/>
</dbReference>
<comment type="pathway">
    <text evidence="2 8">Carbohydrate biosynthesis; gluconeogenesis.</text>
</comment>
<evidence type="ECO:0000256" key="8">
    <source>
        <dbReference type="RuleBase" id="RU363013"/>
    </source>
</evidence>